<dbReference type="InterPro" id="IPR047202">
    <property type="entry name" value="Lipocalin_Blc-like_dom"/>
</dbReference>
<keyword evidence="5 12" id="KW-0446">Lipid-binding</keyword>
<reference evidence="15 16" key="1">
    <citation type="submission" date="2017-06" db="EMBL/GenBank/DDBJ databases">
        <title>Azoarcus.</title>
        <authorList>
            <person name="Woo J.-H."/>
            <person name="Kim H.-S."/>
        </authorList>
    </citation>
    <scope>NUCLEOTIDE SEQUENCE [LARGE SCALE GENOMIC DNA]</scope>
    <source>
        <strain evidence="15 16">TSPY31</strain>
    </source>
</reference>
<dbReference type="InterPro" id="IPR022271">
    <property type="entry name" value="Lipocalin_ApoD"/>
</dbReference>
<keyword evidence="16" id="KW-1185">Reference proteome</keyword>
<dbReference type="PANTHER" id="PTHR10612">
    <property type="entry name" value="APOLIPOPROTEIN D"/>
    <property type="match status" value="1"/>
</dbReference>
<dbReference type="InterPro" id="IPR022272">
    <property type="entry name" value="Lipocalin_CS"/>
</dbReference>
<dbReference type="EMBL" id="CP022187">
    <property type="protein sequence ID" value="AWI76249.1"/>
    <property type="molecule type" value="Genomic_DNA"/>
</dbReference>
<dbReference type="PRINTS" id="PR01171">
    <property type="entry name" value="BCTLIPOCALIN"/>
</dbReference>
<feature type="lipid moiety-binding region" description="S-diacylglycerol cysteine" evidence="13">
    <location>
        <position position="37"/>
    </location>
</feature>
<keyword evidence="8 12" id="KW-0998">Cell outer membrane</keyword>
<dbReference type="AlphaFoldDB" id="A0A2U8GRC2"/>
<evidence type="ECO:0000256" key="11">
    <source>
        <dbReference type="ARBA" id="ARBA00071217"/>
    </source>
</evidence>
<evidence type="ECO:0000256" key="9">
    <source>
        <dbReference type="ARBA" id="ARBA00023288"/>
    </source>
</evidence>
<dbReference type="KEGG" id="acom:CEW83_14340"/>
<name>A0A2U8GRC2_9RHOO</name>
<dbReference type="InterPro" id="IPR002446">
    <property type="entry name" value="Lipocalin_bac"/>
</dbReference>
<dbReference type="Gene3D" id="2.40.128.20">
    <property type="match status" value="1"/>
</dbReference>
<dbReference type="CDD" id="cd19438">
    <property type="entry name" value="lipocalin_Blc-like"/>
    <property type="match status" value="1"/>
</dbReference>
<dbReference type="PIRSF" id="PIRSF036893">
    <property type="entry name" value="Lipocalin_ApoD"/>
    <property type="match status" value="1"/>
</dbReference>
<evidence type="ECO:0000256" key="6">
    <source>
        <dbReference type="ARBA" id="ARBA00023136"/>
    </source>
</evidence>
<dbReference type="Pfam" id="PF08212">
    <property type="entry name" value="Lipocalin_2"/>
    <property type="match status" value="1"/>
</dbReference>
<feature type="domain" description="Lipocalin/cytosolic fatty-acid binding" evidence="14">
    <location>
        <begin position="51"/>
        <end position="190"/>
    </location>
</feature>
<keyword evidence="4" id="KW-0732">Signal</keyword>
<dbReference type="RefSeq" id="WP_108949951.1">
    <property type="nucleotide sequence ID" value="NZ_CP022187.1"/>
</dbReference>
<comment type="similarity">
    <text evidence="2 12">Belongs to the calycin superfamily. Lipocalin family.</text>
</comment>
<comment type="subcellular location">
    <subcellularLocation>
        <location evidence="1">Cell outer membrane</location>
        <topology evidence="1">Lipid-anchor</topology>
    </subcellularLocation>
</comment>
<evidence type="ECO:0000256" key="1">
    <source>
        <dbReference type="ARBA" id="ARBA00004459"/>
    </source>
</evidence>
<dbReference type="InterPro" id="IPR012674">
    <property type="entry name" value="Calycin"/>
</dbReference>
<dbReference type="PROSITE" id="PS00213">
    <property type="entry name" value="LIPOCALIN"/>
    <property type="match status" value="1"/>
</dbReference>
<keyword evidence="7 13" id="KW-0564">Palmitate</keyword>
<sequence>MSAGLRVAGRSLRQHLSGAGLKRAALLLLSVAALSACTSVPDGVTPVSPFELDRYLGRWYEIARLDHSFERELSDVTADYRLQADGSVEVINRGYDGKKAEWREAVGRAVFLGERDVGSLKVSFFGPFYGGYHIADLDQPSYRWALVTGPDRDYLWILARTPELPAEVRERLVSKASALGFDTSRLIWVEHKPLDVSAPARASAH</sequence>
<evidence type="ECO:0000256" key="7">
    <source>
        <dbReference type="ARBA" id="ARBA00023139"/>
    </source>
</evidence>
<proteinExistence type="inferred from homology"/>
<evidence type="ECO:0000256" key="8">
    <source>
        <dbReference type="ARBA" id="ARBA00023237"/>
    </source>
</evidence>
<dbReference type="SUPFAM" id="SSF50814">
    <property type="entry name" value="Lipocalins"/>
    <property type="match status" value="1"/>
</dbReference>
<organism evidence="15 16">
    <name type="scientific">Parazoarcus communis</name>
    <dbReference type="NCBI Taxonomy" id="41977"/>
    <lineage>
        <taxon>Bacteria</taxon>
        <taxon>Pseudomonadati</taxon>
        <taxon>Pseudomonadota</taxon>
        <taxon>Betaproteobacteria</taxon>
        <taxon>Rhodocyclales</taxon>
        <taxon>Zoogloeaceae</taxon>
        <taxon>Parazoarcus</taxon>
    </lineage>
</organism>
<evidence type="ECO:0000256" key="3">
    <source>
        <dbReference type="ARBA" id="ARBA00011738"/>
    </source>
</evidence>
<feature type="lipid moiety-binding region" description="N-palmitoyl cysteine" evidence="13">
    <location>
        <position position="37"/>
    </location>
</feature>
<keyword evidence="9 12" id="KW-0449">Lipoprotein</keyword>
<comment type="subunit">
    <text evidence="3 12">Homodimer.</text>
</comment>
<dbReference type="GO" id="GO:0008289">
    <property type="term" value="F:lipid binding"/>
    <property type="evidence" value="ECO:0007669"/>
    <property type="project" value="UniProtKB-UniRule"/>
</dbReference>
<accession>A0A2U8GRC2</accession>
<evidence type="ECO:0000256" key="4">
    <source>
        <dbReference type="ARBA" id="ARBA00022729"/>
    </source>
</evidence>
<evidence type="ECO:0000313" key="15">
    <source>
        <dbReference type="EMBL" id="AWI76249.1"/>
    </source>
</evidence>
<evidence type="ECO:0000256" key="5">
    <source>
        <dbReference type="ARBA" id="ARBA00023121"/>
    </source>
</evidence>
<protein>
    <recommendedName>
        <fullName evidence="11 12">Outer membrane lipoprotein Blc</fullName>
    </recommendedName>
</protein>
<dbReference type="PANTHER" id="PTHR10612:SF34">
    <property type="entry name" value="APOLIPOPROTEIN D"/>
    <property type="match status" value="1"/>
</dbReference>
<dbReference type="FunFam" id="2.40.128.20:FF:000002">
    <property type="entry name" value="Outer membrane lipoprotein Blc"/>
    <property type="match status" value="1"/>
</dbReference>
<dbReference type="Proteomes" id="UP000244930">
    <property type="component" value="Chromosome"/>
</dbReference>
<evidence type="ECO:0000256" key="2">
    <source>
        <dbReference type="ARBA" id="ARBA00006889"/>
    </source>
</evidence>
<dbReference type="GO" id="GO:0006950">
    <property type="term" value="P:response to stress"/>
    <property type="evidence" value="ECO:0007669"/>
    <property type="project" value="UniProtKB-ARBA"/>
</dbReference>
<evidence type="ECO:0000256" key="13">
    <source>
        <dbReference type="PIRSR" id="PIRSR036893-52"/>
    </source>
</evidence>
<comment type="function">
    <text evidence="10 12">Involved in the storage or transport of lipids necessary for membrane maintenance under stressful conditions. Displays a binding preference for lysophospholipids.</text>
</comment>
<evidence type="ECO:0000256" key="10">
    <source>
        <dbReference type="ARBA" id="ARBA00057024"/>
    </source>
</evidence>
<dbReference type="InterPro" id="IPR000566">
    <property type="entry name" value="Lipocln_cytosolic_FA-bd_dom"/>
</dbReference>
<evidence type="ECO:0000256" key="12">
    <source>
        <dbReference type="PIRNR" id="PIRNR036893"/>
    </source>
</evidence>
<keyword evidence="6 12" id="KW-0472">Membrane</keyword>
<dbReference type="GO" id="GO:0009279">
    <property type="term" value="C:cell outer membrane"/>
    <property type="evidence" value="ECO:0007669"/>
    <property type="project" value="UniProtKB-SubCell"/>
</dbReference>
<gene>
    <name evidence="15" type="ORF">CEW83_14340</name>
</gene>
<evidence type="ECO:0000313" key="16">
    <source>
        <dbReference type="Proteomes" id="UP000244930"/>
    </source>
</evidence>
<evidence type="ECO:0000259" key="14">
    <source>
        <dbReference type="Pfam" id="PF08212"/>
    </source>
</evidence>